<proteinExistence type="predicted"/>
<dbReference type="EMBL" id="UINC01027715">
    <property type="protein sequence ID" value="SVB07433.1"/>
    <property type="molecule type" value="Genomic_DNA"/>
</dbReference>
<feature type="non-terminal residue" evidence="1">
    <location>
        <position position="1"/>
    </location>
</feature>
<gene>
    <name evidence="1" type="ORF">METZ01_LOCUS160287</name>
</gene>
<evidence type="ECO:0000313" key="1">
    <source>
        <dbReference type="EMBL" id="SVB07433.1"/>
    </source>
</evidence>
<protein>
    <recommendedName>
        <fullName evidence="2">DUF3501 domain-containing protein</fullName>
    </recommendedName>
</protein>
<organism evidence="1">
    <name type="scientific">marine metagenome</name>
    <dbReference type="NCBI Taxonomy" id="408172"/>
    <lineage>
        <taxon>unclassified sequences</taxon>
        <taxon>metagenomes</taxon>
        <taxon>ecological metagenomes</taxon>
    </lineage>
</organism>
<accession>A0A382B2F1</accession>
<dbReference type="InterPro" id="IPR021890">
    <property type="entry name" value="DUF3501"/>
</dbReference>
<dbReference type="Pfam" id="PF12007">
    <property type="entry name" value="DUF3501"/>
    <property type="match status" value="1"/>
</dbReference>
<name>A0A382B2F1_9ZZZZ</name>
<sequence>VPHHHVVRSEILDYQTYEDAREAERARIFEVKRPRRIHLGDHLTFLFENHDTIRYQIQEMVRTERIVRESSIREEIDTYNQTLGGSGHLGCVLLIEIEEEARRKPLLEEWMGLQEHLFMELADGTRVYAEYDPTQIGDRRLSAVQYLTFSVSDAPVALGCDLPALEGAVTLDEGQRSALAEDLAAATR</sequence>
<evidence type="ECO:0008006" key="2">
    <source>
        <dbReference type="Google" id="ProtNLM"/>
    </source>
</evidence>
<dbReference type="AlphaFoldDB" id="A0A382B2F1"/>
<reference evidence="1" key="1">
    <citation type="submission" date="2018-05" db="EMBL/GenBank/DDBJ databases">
        <authorList>
            <person name="Lanie J.A."/>
            <person name="Ng W.-L."/>
            <person name="Kazmierczak K.M."/>
            <person name="Andrzejewski T.M."/>
            <person name="Davidsen T.M."/>
            <person name="Wayne K.J."/>
            <person name="Tettelin H."/>
            <person name="Glass J.I."/>
            <person name="Rusch D."/>
            <person name="Podicherti R."/>
            <person name="Tsui H.-C.T."/>
            <person name="Winkler M.E."/>
        </authorList>
    </citation>
    <scope>NUCLEOTIDE SEQUENCE</scope>
</reference>